<dbReference type="GO" id="GO:0009507">
    <property type="term" value="C:chloroplast"/>
    <property type="evidence" value="ECO:0007669"/>
    <property type="project" value="UniProtKB-SubCell"/>
</dbReference>
<dbReference type="AlphaFoldDB" id="A0A3S5X007"/>
<reference evidence="6" key="2">
    <citation type="journal article" date="2019" name="Mol. Phylogenet. Evol.">
        <title>Reassessment of the classification of bryopsidales (chlorophyta) based on chloroplast phylogenomic analyses.</title>
        <authorList>
            <person name="Cremen M.C."/>
            <person name="Leliaert F."/>
            <person name="West J."/>
            <person name="Lam D.W."/>
            <person name="Shimada S."/>
            <person name="Lopez-Bautista J.M."/>
            <person name="Verbruggen H."/>
        </authorList>
    </citation>
    <scope>NUCLEOTIDE SEQUENCE</scope>
</reference>
<dbReference type="GO" id="GO:0019843">
    <property type="term" value="F:rRNA binding"/>
    <property type="evidence" value="ECO:0007669"/>
    <property type="project" value="UniProtKB-UniRule"/>
</dbReference>
<keyword evidence="6" id="KW-0934">Plastid</keyword>
<name>A0A3S5X007_9CHLO</name>
<dbReference type="NCBIfam" id="NF006477">
    <property type="entry name" value="PRK08881.1"/>
    <property type="match status" value="1"/>
</dbReference>
<evidence type="ECO:0000256" key="2">
    <source>
        <dbReference type="ARBA" id="ARBA00022980"/>
    </source>
</evidence>
<dbReference type="InterPro" id="IPR018271">
    <property type="entry name" value="Ribosomal_uS14_CS"/>
</dbReference>
<dbReference type="InterPro" id="IPR001209">
    <property type="entry name" value="Ribosomal_uS14"/>
</dbReference>
<keyword evidence="2 5" id="KW-0689">Ribosomal protein</keyword>
<keyword evidence="5" id="KW-0699">rRNA-binding</keyword>
<keyword evidence="6" id="KW-0150">Chloroplast</keyword>
<evidence type="ECO:0000256" key="3">
    <source>
        <dbReference type="ARBA" id="ARBA00023274"/>
    </source>
</evidence>
<dbReference type="Gene3D" id="1.10.287.1480">
    <property type="match status" value="1"/>
</dbReference>
<protein>
    <recommendedName>
        <fullName evidence="4 5">Small ribosomal subunit protein uS14c</fullName>
    </recommendedName>
</protein>
<comment type="similarity">
    <text evidence="1 5">Belongs to the universal ribosomal protein uS14 family.</text>
</comment>
<dbReference type="Pfam" id="PF00253">
    <property type="entry name" value="Ribosomal_S14"/>
    <property type="match status" value="1"/>
</dbReference>
<dbReference type="PANTHER" id="PTHR19836:SF19">
    <property type="entry name" value="SMALL RIBOSOMAL SUBUNIT PROTEIN US14M"/>
    <property type="match status" value="1"/>
</dbReference>
<dbReference type="GO" id="GO:0015935">
    <property type="term" value="C:small ribosomal subunit"/>
    <property type="evidence" value="ECO:0007669"/>
    <property type="project" value="TreeGrafter"/>
</dbReference>
<evidence type="ECO:0000313" key="6">
    <source>
        <dbReference type="EMBL" id="AYC64239.1"/>
    </source>
</evidence>
<evidence type="ECO:0000256" key="5">
    <source>
        <dbReference type="HAMAP-Rule" id="MF_00537"/>
    </source>
</evidence>
<geneLocation type="chloroplast" evidence="6"/>
<dbReference type="FunFam" id="1.10.287.1480:FF:000001">
    <property type="entry name" value="30S ribosomal protein S14"/>
    <property type="match status" value="1"/>
</dbReference>
<sequence>MARKSLVERQRKRQQLIHRYKDRYNRIRQTVRRGAHLVERFQAHQKLQLLPRNCLPVRSRNRCSISGRPRGFFRDFGLSRHFLRNWAHEGFLPGVKKASW</sequence>
<dbReference type="InterPro" id="IPR023036">
    <property type="entry name" value="Ribosomal_uS14_bac/plastid"/>
</dbReference>
<dbReference type="SUPFAM" id="SSF57716">
    <property type="entry name" value="Glucocorticoid receptor-like (DNA-binding domain)"/>
    <property type="match status" value="1"/>
</dbReference>
<dbReference type="EMBL" id="MH591091">
    <property type="protein sequence ID" value="AYC64239.1"/>
    <property type="molecule type" value="Genomic_DNA"/>
</dbReference>
<keyword evidence="5" id="KW-0694">RNA-binding</keyword>
<dbReference type="GO" id="GO:0006412">
    <property type="term" value="P:translation"/>
    <property type="evidence" value="ECO:0007669"/>
    <property type="project" value="UniProtKB-UniRule"/>
</dbReference>
<dbReference type="GO" id="GO:0003735">
    <property type="term" value="F:structural constituent of ribosome"/>
    <property type="evidence" value="ECO:0007669"/>
    <property type="project" value="InterPro"/>
</dbReference>
<gene>
    <name evidence="5 6" type="primary">rps14</name>
</gene>
<organism evidence="6">
    <name type="scientific">Pseudobryopsis hainanensis</name>
    <dbReference type="NCBI Taxonomy" id="2320808"/>
    <lineage>
        <taxon>Eukaryota</taxon>
        <taxon>Viridiplantae</taxon>
        <taxon>Chlorophyta</taxon>
        <taxon>core chlorophytes</taxon>
        <taxon>Ulvophyceae</taxon>
        <taxon>TCBD clade</taxon>
        <taxon>Bryopsidales</taxon>
        <taxon>Bryopsidineae</taxon>
        <taxon>Pseudobryopsidaceae</taxon>
        <taxon>Pseudobryopsis</taxon>
    </lineage>
</organism>
<dbReference type="PANTHER" id="PTHR19836">
    <property type="entry name" value="30S RIBOSOMAL PROTEIN S14"/>
    <property type="match status" value="1"/>
</dbReference>
<comment type="subunit">
    <text evidence="5">Part of the 30S ribosomal subunit.</text>
</comment>
<evidence type="ECO:0000256" key="1">
    <source>
        <dbReference type="ARBA" id="ARBA00009083"/>
    </source>
</evidence>
<accession>A0A3S5X007</accession>
<comment type="subcellular location">
    <subcellularLocation>
        <location evidence="5">Plastid</location>
        <location evidence="5">Chloroplast</location>
    </subcellularLocation>
</comment>
<comment type="function">
    <text evidence="5">Binds 16S rRNA, required for the assembly of 30S particles.</text>
</comment>
<dbReference type="HAMAP" id="MF_00537">
    <property type="entry name" value="Ribosomal_uS14_1"/>
    <property type="match status" value="1"/>
</dbReference>
<dbReference type="PROSITE" id="PS00527">
    <property type="entry name" value="RIBOSOMAL_S14"/>
    <property type="match status" value="1"/>
</dbReference>
<reference evidence="6" key="1">
    <citation type="submission" date="2018-07" db="EMBL/GenBank/DDBJ databases">
        <authorList>
            <person name="Cremen M.C."/>
            <person name="Leliaert F."/>
            <person name="West J."/>
            <person name="Lam D.W."/>
            <person name="Shimada S."/>
            <person name="Lopez-Bautista J.M."/>
            <person name="Verbruggen H."/>
        </authorList>
    </citation>
    <scope>NUCLEOTIDE SEQUENCE</scope>
</reference>
<keyword evidence="3 5" id="KW-0687">Ribonucleoprotein</keyword>
<proteinExistence type="inferred from homology"/>
<evidence type="ECO:0000256" key="4">
    <source>
        <dbReference type="ARBA" id="ARBA00035247"/>
    </source>
</evidence>